<evidence type="ECO:0000256" key="1">
    <source>
        <dbReference type="ARBA" id="ARBA00022737"/>
    </source>
</evidence>
<evidence type="ECO:0000256" key="3">
    <source>
        <dbReference type="SAM" id="MobiDB-lite"/>
    </source>
</evidence>
<dbReference type="Proteomes" id="UP001396898">
    <property type="component" value="Unassembled WGS sequence"/>
</dbReference>
<evidence type="ECO:0000313" key="5">
    <source>
        <dbReference type="Proteomes" id="UP001396898"/>
    </source>
</evidence>
<dbReference type="Gene3D" id="2.120.10.80">
    <property type="entry name" value="Kelch-type beta propeller"/>
    <property type="match status" value="3"/>
</dbReference>
<dbReference type="SUPFAM" id="SSF117281">
    <property type="entry name" value="Kelch motif"/>
    <property type="match status" value="2"/>
</dbReference>
<protein>
    <submittedName>
        <fullName evidence="4">Kelch repeat protein</fullName>
    </submittedName>
</protein>
<keyword evidence="2" id="KW-0408">Iron</keyword>
<reference evidence="4 5" key="1">
    <citation type="submission" date="2023-01" db="EMBL/GenBank/DDBJ databases">
        <title>Analysis of 21 Apiospora genomes using comparative genomics revels a genus with tremendous synthesis potential of carbohydrate active enzymes and secondary metabolites.</title>
        <authorList>
            <person name="Sorensen T."/>
        </authorList>
    </citation>
    <scope>NUCLEOTIDE SEQUENCE [LARGE SCALE GENOMIC DNA]</scope>
    <source>
        <strain evidence="4 5">CBS 20057</strain>
    </source>
</reference>
<feature type="compositionally biased region" description="Low complexity" evidence="3">
    <location>
        <begin position="17"/>
        <end position="30"/>
    </location>
</feature>
<gene>
    <name evidence="4" type="ORF">PG991_002136</name>
</gene>
<dbReference type="PANTHER" id="PTHR47435:SF4">
    <property type="entry name" value="KELCH REPEAT PROTEIN (AFU_ORTHOLOGUE AFUA_5G12780)"/>
    <property type="match status" value="1"/>
</dbReference>
<evidence type="ECO:0000313" key="4">
    <source>
        <dbReference type="EMBL" id="KAK8036063.1"/>
    </source>
</evidence>
<dbReference type="InterPro" id="IPR011498">
    <property type="entry name" value="Kelch_2"/>
</dbReference>
<dbReference type="Pfam" id="PF07646">
    <property type="entry name" value="Kelch_2"/>
    <property type="match status" value="1"/>
</dbReference>
<sequence length="601" mass="64343">METFGKLKRRTTDLMEQAPKSMPAMPSMPQMPNMPKMPKLPAMPNMPQMPSMPHMPNMSFKQSESSMKGTWQHIDLPPIPRSSHSLNVVGGSAYIFGGETAPNKPLDNEMHIIALPFSGAPADYYSVPAQVSARTQLAETPLNTVGEIEESAAAAALREPLTDPLTDVPLSSSPPVATPTSEANPLSPTAAEKGKGKDLTHIEVPAPRIGHATAVIGTRIFMFGGRSDTSQESTLDEGGRVWAFETKTHTWSCLLPASITGGITTDPSTVPAPRSYHAAASTDKPREFQGIKPLRRTESWKQWAEGDSAEVGIPQRPVAGHIAENARDEEDLDAGFGTLFIHGGCLADGSRTNDIWAFDVHSRIWKQLPAAPSPARGGAALAVAKSRLYRFGGFDGESELGGQLDVLELGVDQFDDRVSRGEVSVVARGDWVSLVPPTSPTLQGNKAPIETSASLIPTQDHQPWPGARSVAGLQLVLGSQGREYLLLLLGERTPTADGHEAAGAFWDDVWAYQVPPQGMTAASLADAALRLAGRKTGEGRWTRVTPGPYDDEADMDVEGPGARGWFAAATMGDLEEGGVVLFGGKNEANQRLGDGWIFRLE</sequence>
<name>A0ABR1SRD0_9PEZI</name>
<proteinExistence type="predicted"/>
<feature type="compositionally biased region" description="Polar residues" evidence="3">
    <location>
        <begin position="169"/>
        <end position="187"/>
    </location>
</feature>
<organism evidence="4 5">
    <name type="scientific">Apiospora marii</name>
    <dbReference type="NCBI Taxonomy" id="335849"/>
    <lineage>
        <taxon>Eukaryota</taxon>
        <taxon>Fungi</taxon>
        <taxon>Dikarya</taxon>
        <taxon>Ascomycota</taxon>
        <taxon>Pezizomycotina</taxon>
        <taxon>Sordariomycetes</taxon>
        <taxon>Xylariomycetidae</taxon>
        <taxon>Amphisphaeriales</taxon>
        <taxon>Apiosporaceae</taxon>
        <taxon>Apiospora</taxon>
    </lineage>
</organism>
<feature type="region of interest" description="Disordered" evidence="3">
    <location>
        <begin position="1"/>
        <end position="30"/>
    </location>
</feature>
<evidence type="ECO:0000256" key="2">
    <source>
        <dbReference type="ARBA" id="ARBA00023004"/>
    </source>
</evidence>
<dbReference type="InterPro" id="IPR015915">
    <property type="entry name" value="Kelch-typ_b-propeller"/>
</dbReference>
<comment type="caution">
    <text evidence="4">The sequence shown here is derived from an EMBL/GenBank/DDBJ whole genome shotgun (WGS) entry which is preliminary data.</text>
</comment>
<accession>A0ABR1SRD0</accession>
<feature type="region of interest" description="Disordered" evidence="3">
    <location>
        <begin position="163"/>
        <end position="200"/>
    </location>
</feature>
<keyword evidence="1" id="KW-0677">Repeat</keyword>
<dbReference type="PANTHER" id="PTHR47435">
    <property type="entry name" value="KELCH REPEAT PROTEIN (AFU_ORTHOLOGUE AFUA_5G12780)"/>
    <property type="match status" value="1"/>
</dbReference>
<keyword evidence="5" id="KW-1185">Reference proteome</keyword>
<dbReference type="EMBL" id="JAQQWI010000005">
    <property type="protein sequence ID" value="KAK8036063.1"/>
    <property type="molecule type" value="Genomic_DNA"/>
</dbReference>